<organism evidence="2 3">
    <name type="scientific">Paenibacillus amylolyticus</name>
    <dbReference type="NCBI Taxonomy" id="1451"/>
    <lineage>
        <taxon>Bacteria</taxon>
        <taxon>Bacillati</taxon>
        <taxon>Bacillota</taxon>
        <taxon>Bacilli</taxon>
        <taxon>Bacillales</taxon>
        <taxon>Paenibacillaceae</taxon>
        <taxon>Paenibacillus</taxon>
    </lineage>
</organism>
<dbReference type="InterPro" id="IPR000182">
    <property type="entry name" value="GNAT_dom"/>
</dbReference>
<dbReference type="EMBL" id="BCNV01000001">
    <property type="protein sequence ID" value="GAS81564.1"/>
    <property type="molecule type" value="Genomic_DNA"/>
</dbReference>
<name>A0A100VKT4_PAEAM</name>
<evidence type="ECO:0000313" key="2">
    <source>
        <dbReference type="EMBL" id="GAS81564.1"/>
    </source>
</evidence>
<comment type="caution">
    <text evidence="2">The sequence shown here is derived from an EMBL/GenBank/DDBJ whole genome shotgun (WGS) entry which is preliminary data.</text>
</comment>
<sequence>MELIKAYDVDLSEEWSALLQELLVASFPEVYPKDRLFFKQIPQGRVLAFNPDNQLVGHVGLDYRMMNLNGKPIRVLGIIDLCVSPAIRSQGIASLLISEVDRMAKGRVDFVLLFADHEGLYSKNGFKTVSNICKWLKIDHETLTSIGVGTQKVEGLMIKEVGTLPWEEGELDFLGYLY</sequence>
<protein>
    <recommendedName>
        <fullName evidence="1">N-acetyltransferase domain-containing protein</fullName>
    </recommendedName>
</protein>
<reference evidence="3" key="2">
    <citation type="submission" date="2016-01" db="EMBL/GenBank/DDBJ databases">
        <title>Draft Genome Sequence of Paenibacillus amylolyticus Heshi-A3 that Was Isolated from Fermented Rice Bran with Aging Salted Mackerel, Which Was Named Heshiko as Traditional Fermented Seafood in Japan.</title>
        <authorList>
            <person name="Akuzawa S."/>
            <person name="Nakagawa J."/>
            <person name="Kanekatsu T."/>
            <person name="Kubota E."/>
            <person name="Ohtake R."/>
            <person name="Suzuki T."/>
            <person name="Kanesaki Y."/>
        </authorList>
    </citation>
    <scope>NUCLEOTIDE SEQUENCE [LARGE SCALE GENOMIC DNA]</scope>
    <source>
        <strain evidence="3">Heshi-A3</strain>
    </source>
</reference>
<evidence type="ECO:0000259" key="1">
    <source>
        <dbReference type="PROSITE" id="PS51186"/>
    </source>
</evidence>
<dbReference type="Pfam" id="PF13527">
    <property type="entry name" value="Acetyltransf_9"/>
    <property type="match status" value="1"/>
</dbReference>
<proteinExistence type="predicted"/>
<feature type="domain" description="N-acetyltransferase" evidence="1">
    <location>
        <begin position="2"/>
        <end position="162"/>
    </location>
</feature>
<dbReference type="GO" id="GO:0016747">
    <property type="term" value="F:acyltransferase activity, transferring groups other than amino-acyl groups"/>
    <property type="evidence" value="ECO:0007669"/>
    <property type="project" value="InterPro"/>
</dbReference>
<evidence type="ECO:0000313" key="3">
    <source>
        <dbReference type="Proteomes" id="UP000069697"/>
    </source>
</evidence>
<gene>
    <name evidence="2" type="ORF">PAHA3_1638</name>
</gene>
<dbReference type="AlphaFoldDB" id="A0A100VKT4"/>
<accession>A0A100VKT4</accession>
<dbReference type="Gene3D" id="3.40.630.30">
    <property type="match status" value="1"/>
</dbReference>
<dbReference type="CDD" id="cd04301">
    <property type="entry name" value="NAT_SF"/>
    <property type="match status" value="1"/>
</dbReference>
<dbReference type="PROSITE" id="PS51186">
    <property type="entry name" value="GNAT"/>
    <property type="match status" value="1"/>
</dbReference>
<dbReference type="Proteomes" id="UP000069697">
    <property type="component" value="Unassembled WGS sequence"/>
</dbReference>
<dbReference type="InterPro" id="IPR016181">
    <property type="entry name" value="Acyl_CoA_acyltransferase"/>
</dbReference>
<reference evidence="2 3" key="1">
    <citation type="journal article" date="2016" name="Genome Announc.">
        <title>Draft Genome Sequence of Paenibacillus amylolyticus Heshi-A3, Isolated from Fermented Rice Bran in a Japanese Fermented Seafood Dish.</title>
        <authorList>
            <person name="Akuzawa S."/>
            <person name="Nagaoka J."/>
            <person name="Kanekatsu M."/>
            <person name="Kubota E."/>
            <person name="Ohtake R."/>
            <person name="Suzuki T."/>
            <person name="Kanesaki Y."/>
        </authorList>
    </citation>
    <scope>NUCLEOTIDE SEQUENCE [LARGE SCALE GENOMIC DNA]</scope>
    <source>
        <strain evidence="2 3">Heshi-A3</strain>
    </source>
</reference>
<dbReference type="SUPFAM" id="SSF55729">
    <property type="entry name" value="Acyl-CoA N-acyltransferases (Nat)"/>
    <property type="match status" value="1"/>
</dbReference>
<dbReference type="RefSeq" id="WP_062834253.1">
    <property type="nucleotide sequence ID" value="NZ_BCNV01000001.1"/>
</dbReference>